<feature type="compositionally biased region" description="Basic and acidic residues" evidence="1">
    <location>
        <begin position="44"/>
        <end position="60"/>
    </location>
</feature>
<gene>
    <name evidence="2" type="ORF">POL67_15450</name>
</gene>
<accession>A0ABT5ELM3</accession>
<name>A0ABT5ELM3_9BACT</name>
<sequence length="72" mass="8231">MNLTELEIEALKLDPADRARLAEKLLESLEMLSEQENQEAWAEEAARRDADFDPAKGRSAEDVLRDVRSRFA</sequence>
<comment type="caution">
    <text evidence="2">The sequence shown here is derived from an EMBL/GenBank/DDBJ whole genome shotgun (WGS) entry which is preliminary data.</text>
</comment>
<dbReference type="Pfam" id="PF09720">
    <property type="entry name" value="Unstab_antitox"/>
    <property type="match status" value="1"/>
</dbReference>
<dbReference type="RefSeq" id="WP_271918120.1">
    <property type="nucleotide sequence ID" value="NZ_JAQNDO010000001.1"/>
</dbReference>
<proteinExistence type="predicted"/>
<dbReference type="InterPro" id="IPR013406">
    <property type="entry name" value="CHP02574_addiction_mod"/>
</dbReference>
<feature type="region of interest" description="Disordered" evidence="1">
    <location>
        <begin position="33"/>
        <end position="60"/>
    </location>
</feature>
<reference evidence="2 3" key="1">
    <citation type="submission" date="2022-11" db="EMBL/GenBank/DDBJ databases">
        <title>Minimal conservation of predation-associated metabolite biosynthetic gene clusters underscores biosynthetic potential of Myxococcota including descriptions for ten novel species: Archangium lansinium sp. nov., Myxococcus landrumus sp. nov., Nannocystis bai.</title>
        <authorList>
            <person name="Ahearne A."/>
            <person name="Stevens C."/>
            <person name="Dowd S."/>
        </authorList>
    </citation>
    <scope>NUCLEOTIDE SEQUENCE [LARGE SCALE GENOMIC DNA]</scope>
    <source>
        <strain evidence="2 3">RJM3</strain>
    </source>
</reference>
<dbReference type="Proteomes" id="UP001221411">
    <property type="component" value="Unassembled WGS sequence"/>
</dbReference>
<protein>
    <submittedName>
        <fullName evidence="2">Addiction module protein</fullName>
    </submittedName>
</protein>
<organism evidence="2 3">
    <name type="scientific">Polyangium mundeleinium</name>
    <dbReference type="NCBI Taxonomy" id="2995306"/>
    <lineage>
        <taxon>Bacteria</taxon>
        <taxon>Pseudomonadati</taxon>
        <taxon>Myxococcota</taxon>
        <taxon>Polyangia</taxon>
        <taxon>Polyangiales</taxon>
        <taxon>Polyangiaceae</taxon>
        <taxon>Polyangium</taxon>
    </lineage>
</organism>
<dbReference type="EMBL" id="JAQNDO010000001">
    <property type="protein sequence ID" value="MDC0742745.1"/>
    <property type="molecule type" value="Genomic_DNA"/>
</dbReference>
<evidence type="ECO:0000313" key="3">
    <source>
        <dbReference type="Proteomes" id="UP001221411"/>
    </source>
</evidence>
<evidence type="ECO:0000256" key="1">
    <source>
        <dbReference type="SAM" id="MobiDB-lite"/>
    </source>
</evidence>
<evidence type="ECO:0000313" key="2">
    <source>
        <dbReference type="EMBL" id="MDC0742745.1"/>
    </source>
</evidence>
<keyword evidence="3" id="KW-1185">Reference proteome</keyword>